<dbReference type="GO" id="GO:0008270">
    <property type="term" value="F:zinc ion binding"/>
    <property type="evidence" value="ECO:0007669"/>
    <property type="project" value="UniProtKB-KW"/>
</dbReference>
<keyword evidence="9" id="KW-0863">Zinc-finger</keyword>
<dbReference type="Gene3D" id="3.30.40.10">
    <property type="entry name" value="Zinc/RING finger domain, C3HC4 (zinc finger)"/>
    <property type="match status" value="1"/>
</dbReference>
<comment type="caution">
    <text evidence="12">The sequence shown here is derived from an EMBL/GenBank/DDBJ whole genome shotgun (WGS) entry which is preliminary data.</text>
</comment>
<dbReference type="PANTHER" id="PTHR46905">
    <property type="entry name" value="RING-H2 FINGER PROTEIN ATL78"/>
    <property type="match status" value="1"/>
</dbReference>
<feature type="transmembrane region" description="Helical" evidence="10">
    <location>
        <begin position="42"/>
        <end position="63"/>
    </location>
</feature>
<evidence type="ECO:0000313" key="12">
    <source>
        <dbReference type="EMBL" id="KAH7280968.1"/>
    </source>
</evidence>
<dbReference type="InterPro" id="IPR001841">
    <property type="entry name" value="Znf_RING"/>
</dbReference>
<dbReference type="SUPFAM" id="SSF57850">
    <property type="entry name" value="RING/U-box"/>
    <property type="match status" value="1"/>
</dbReference>
<reference evidence="12" key="1">
    <citation type="submission" date="2021-08" db="EMBL/GenBank/DDBJ databases">
        <title>WGS assembly of Ceratopteris richardii.</title>
        <authorList>
            <person name="Marchant D.B."/>
            <person name="Chen G."/>
            <person name="Jenkins J."/>
            <person name="Shu S."/>
            <person name="Leebens-Mack J."/>
            <person name="Grimwood J."/>
            <person name="Schmutz J."/>
            <person name="Soltis P."/>
            <person name="Soltis D."/>
            <person name="Chen Z.-H."/>
        </authorList>
    </citation>
    <scope>NUCLEOTIDE SEQUENCE</scope>
    <source>
        <strain evidence="12">Whitten #5841</strain>
        <tissue evidence="12">Leaf</tissue>
    </source>
</reference>
<dbReference type="OMA" id="QCAICLI"/>
<evidence type="ECO:0000256" key="2">
    <source>
        <dbReference type="ARBA" id="ARBA00022679"/>
    </source>
</evidence>
<dbReference type="GO" id="GO:0016740">
    <property type="term" value="F:transferase activity"/>
    <property type="evidence" value="ECO:0007669"/>
    <property type="project" value="UniProtKB-KW"/>
</dbReference>
<gene>
    <name evidence="12" type="ORF">KP509_36G022900</name>
</gene>
<dbReference type="EMBL" id="CM035441">
    <property type="protein sequence ID" value="KAH7280968.1"/>
    <property type="molecule type" value="Genomic_DNA"/>
</dbReference>
<keyword evidence="4" id="KW-0479">Metal-binding</keyword>
<dbReference type="GO" id="GO:0016020">
    <property type="term" value="C:membrane"/>
    <property type="evidence" value="ECO:0007669"/>
    <property type="project" value="UniProtKB-SubCell"/>
</dbReference>
<keyword evidence="5" id="KW-0862">Zinc</keyword>
<keyword evidence="2" id="KW-0808">Transferase</keyword>
<keyword evidence="13" id="KW-1185">Reference proteome</keyword>
<evidence type="ECO:0000256" key="3">
    <source>
        <dbReference type="ARBA" id="ARBA00022692"/>
    </source>
</evidence>
<dbReference type="OrthoDB" id="8062037at2759"/>
<protein>
    <recommendedName>
        <fullName evidence="11">RING-type domain-containing protein</fullName>
    </recommendedName>
</protein>
<dbReference type="PANTHER" id="PTHR46905:SF7">
    <property type="entry name" value="RING-H2 FINGER PROTEIN ATL78"/>
    <property type="match status" value="1"/>
</dbReference>
<accession>A0A8T2QBH4</accession>
<evidence type="ECO:0000256" key="6">
    <source>
        <dbReference type="ARBA" id="ARBA00022989"/>
    </source>
</evidence>
<evidence type="ECO:0000256" key="9">
    <source>
        <dbReference type="PROSITE-ProRule" id="PRU00175"/>
    </source>
</evidence>
<sequence length="204" mass="21766">MASIRALLSQAVDAEQSRPGHELLVASTSRSSSFPSTFDLKVLIVAACLFIVLLCGFCFNLALRWVKQRLSGGAFGGGGTNEAHPDATTGLKKHQLRSVPCTLFGLLPNRQASTCPQCAICLIDFEPTEPIRVLPPCQHVFHVTCVDIWLGKHASCPTCRGNIMQAMSAEATSHQVQLQIVIAHGGALSSSLSKADSNPTISKN</sequence>
<dbReference type="SMART" id="SM00184">
    <property type="entry name" value="RING"/>
    <property type="match status" value="1"/>
</dbReference>
<comment type="similarity">
    <text evidence="8">Belongs to the RING-type zinc finger family. ATL subfamily.</text>
</comment>
<evidence type="ECO:0000256" key="7">
    <source>
        <dbReference type="ARBA" id="ARBA00023136"/>
    </source>
</evidence>
<dbReference type="InterPro" id="IPR013083">
    <property type="entry name" value="Znf_RING/FYVE/PHD"/>
</dbReference>
<evidence type="ECO:0000256" key="5">
    <source>
        <dbReference type="ARBA" id="ARBA00022833"/>
    </source>
</evidence>
<evidence type="ECO:0000256" key="8">
    <source>
        <dbReference type="ARBA" id="ARBA00024209"/>
    </source>
</evidence>
<organism evidence="12 13">
    <name type="scientific">Ceratopteris richardii</name>
    <name type="common">Triangle waterfern</name>
    <dbReference type="NCBI Taxonomy" id="49495"/>
    <lineage>
        <taxon>Eukaryota</taxon>
        <taxon>Viridiplantae</taxon>
        <taxon>Streptophyta</taxon>
        <taxon>Embryophyta</taxon>
        <taxon>Tracheophyta</taxon>
        <taxon>Polypodiopsida</taxon>
        <taxon>Polypodiidae</taxon>
        <taxon>Polypodiales</taxon>
        <taxon>Pteridineae</taxon>
        <taxon>Pteridaceae</taxon>
        <taxon>Parkerioideae</taxon>
        <taxon>Ceratopteris</taxon>
    </lineage>
</organism>
<dbReference type="AlphaFoldDB" id="A0A8T2QBH4"/>
<dbReference type="InterPro" id="IPR044602">
    <property type="entry name" value="ATL10/ATL72-79-like"/>
</dbReference>
<evidence type="ECO:0000259" key="11">
    <source>
        <dbReference type="PROSITE" id="PS50089"/>
    </source>
</evidence>
<name>A0A8T2QBH4_CERRI</name>
<evidence type="ECO:0000256" key="10">
    <source>
        <dbReference type="SAM" id="Phobius"/>
    </source>
</evidence>
<dbReference type="Pfam" id="PF13639">
    <property type="entry name" value="zf-RING_2"/>
    <property type="match status" value="1"/>
</dbReference>
<dbReference type="Proteomes" id="UP000825935">
    <property type="component" value="Chromosome 36"/>
</dbReference>
<evidence type="ECO:0000313" key="13">
    <source>
        <dbReference type="Proteomes" id="UP000825935"/>
    </source>
</evidence>
<dbReference type="PROSITE" id="PS50089">
    <property type="entry name" value="ZF_RING_2"/>
    <property type="match status" value="1"/>
</dbReference>
<comment type="subcellular location">
    <subcellularLocation>
        <location evidence="1">Membrane</location>
        <topology evidence="1">Single-pass membrane protein</topology>
    </subcellularLocation>
</comment>
<keyword evidence="3 10" id="KW-0812">Transmembrane</keyword>
<evidence type="ECO:0000256" key="1">
    <source>
        <dbReference type="ARBA" id="ARBA00004167"/>
    </source>
</evidence>
<evidence type="ECO:0000256" key="4">
    <source>
        <dbReference type="ARBA" id="ARBA00022723"/>
    </source>
</evidence>
<feature type="domain" description="RING-type" evidence="11">
    <location>
        <begin position="118"/>
        <end position="160"/>
    </location>
</feature>
<dbReference type="GO" id="GO:0016567">
    <property type="term" value="P:protein ubiquitination"/>
    <property type="evidence" value="ECO:0007669"/>
    <property type="project" value="InterPro"/>
</dbReference>
<keyword evidence="7 10" id="KW-0472">Membrane</keyword>
<keyword evidence="6 10" id="KW-1133">Transmembrane helix</keyword>
<proteinExistence type="inferred from homology"/>